<organism evidence="1 2">
    <name type="scientific">Phaseolus coccineus</name>
    <name type="common">Scarlet runner bean</name>
    <name type="synonym">Phaseolus multiflorus</name>
    <dbReference type="NCBI Taxonomy" id="3886"/>
    <lineage>
        <taxon>Eukaryota</taxon>
        <taxon>Viridiplantae</taxon>
        <taxon>Streptophyta</taxon>
        <taxon>Embryophyta</taxon>
        <taxon>Tracheophyta</taxon>
        <taxon>Spermatophyta</taxon>
        <taxon>Magnoliopsida</taxon>
        <taxon>eudicotyledons</taxon>
        <taxon>Gunneridae</taxon>
        <taxon>Pentapetalae</taxon>
        <taxon>rosids</taxon>
        <taxon>fabids</taxon>
        <taxon>Fabales</taxon>
        <taxon>Fabaceae</taxon>
        <taxon>Papilionoideae</taxon>
        <taxon>50 kb inversion clade</taxon>
        <taxon>NPAAA clade</taxon>
        <taxon>indigoferoid/millettioid clade</taxon>
        <taxon>Phaseoleae</taxon>
        <taxon>Phaseolus</taxon>
    </lineage>
</organism>
<dbReference type="Proteomes" id="UP001374584">
    <property type="component" value="Unassembled WGS sequence"/>
</dbReference>
<gene>
    <name evidence="1" type="ORF">VNO80_06816</name>
</gene>
<keyword evidence="2" id="KW-1185">Reference proteome</keyword>
<name>A0AAN9NHJ2_PHACN</name>
<sequence length="73" mass="8506">MERGILVRGNWGRRSLSRRCCTELERRAGAFSVRCNWTKSEGCSRQFCGVVEVVRQLVAQRRFRGQFMSEAYS</sequence>
<evidence type="ECO:0000313" key="2">
    <source>
        <dbReference type="Proteomes" id="UP001374584"/>
    </source>
</evidence>
<proteinExistence type="predicted"/>
<dbReference type="AlphaFoldDB" id="A0AAN9NHJ2"/>
<evidence type="ECO:0000313" key="1">
    <source>
        <dbReference type="EMBL" id="KAK7373409.1"/>
    </source>
</evidence>
<reference evidence="1 2" key="1">
    <citation type="submission" date="2024-01" db="EMBL/GenBank/DDBJ databases">
        <title>The genomes of 5 underutilized Papilionoideae crops provide insights into root nodulation and disease resistanc.</title>
        <authorList>
            <person name="Jiang F."/>
        </authorList>
    </citation>
    <scope>NUCLEOTIDE SEQUENCE [LARGE SCALE GENOMIC DNA]</scope>
    <source>
        <strain evidence="1">JINMINGXINNONG_FW02</strain>
        <tissue evidence="1">Leaves</tissue>
    </source>
</reference>
<comment type="caution">
    <text evidence="1">The sequence shown here is derived from an EMBL/GenBank/DDBJ whole genome shotgun (WGS) entry which is preliminary data.</text>
</comment>
<dbReference type="EMBL" id="JAYMYR010000003">
    <property type="protein sequence ID" value="KAK7373409.1"/>
    <property type="molecule type" value="Genomic_DNA"/>
</dbReference>
<accession>A0AAN9NHJ2</accession>
<protein>
    <submittedName>
        <fullName evidence="1">Uncharacterized protein</fullName>
    </submittedName>
</protein>